<feature type="domain" description="PAS" evidence="9">
    <location>
        <begin position="24"/>
        <end position="89"/>
    </location>
</feature>
<dbReference type="SUPFAM" id="SSF55874">
    <property type="entry name" value="ATPase domain of HSP90 chaperone/DNA topoisomerase II/histidine kinase"/>
    <property type="match status" value="1"/>
</dbReference>
<dbReference type="InterPro" id="IPR000014">
    <property type="entry name" value="PAS"/>
</dbReference>
<dbReference type="InterPro" id="IPR036890">
    <property type="entry name" value="HATPase_C_sf"/>
</dbReference>
<dbReference type="Gene3D" id="3.30.565.10">
    <property type="entry name" value="Histidine kinase-like ATPase, C-terminal domain"/>
    <property type="match status" value="1"/>
</dbReference>
<reference evidence="11 12" key="1">
    <citation type="submission" date="2019-06" db="EMBL/GenBank/DDBJ databases">
        <authorList>
            <person name="Jiang L."/>
        </authorList>
    </citation>
    <scope>NUCLEOTIDE SEQUENCE [LARGE SCALE GENOMIC DNA]</scope>
    <source>
        <strain evidence="11 12">YIM 48858</strain>
    </source>
</reference>
<evidence type="ECO:0000256" key="6">
    <source>
        <dbReference type="PROSITE-ProRule" id="PRU00169"/>
    </source>
</evidence>
<dbReference type="InterPro" id="IPR011006">
    <property type="entry name" value="CheY-like_superfamily"/>
</dbReference>
<dbReference type="Gene3D" id="3.40.50.2300">
    <property type="match status" value="1"/>
</dbReference>
<dbReference type="InterPro" id="IPR003661">
    <property type="entry name" value="HisK_dim/P_dom"/>
</dbReference>
<dbReference type="PROSITE" id="PS50113">
    <property type="entry name" value="PAC"/>
    <property type="match status" value="4"/>
</dbReference>
<dbReference type="Proteomes" id="UP000305709">
    <property type="component" value="Unassembled WGS sequence"/>
</dbReference>
<organism evidence="11 12">
    <name type="scientific">Rubellimicrobium roseum</name>
    <dbReference type="NCBI Taxonomy" id="687525"/>
    <lineage>
        <taxon>Bacteria</taxon>
        <taxon>Pseudomonadati</taxon>
        <taxon>Pseudomonadota</taxon>
        <taxon>Alphaproteobacteria</taxon>
        <taxon>Rhodobacterales</taxon>
        <taxon>Roseobacteraceae</taxon>
        <taxon>Rubellimicrobium</taxon>
    </lineage>
</organism>
<dbReference type="EMBL" id="VDFV01000017">
    <property type="protein sequence ID" value="TNC70902.1"/>
    <property type="molecule type" value="Genomic_DNA"/>
</dbReference>
<feature type="domain" description="PAS" evidence="9">
    <location>
        <begin position="275"/>
        <end position="346"/>
    </location>
</feature>
<evidence type="ECO:0000256" key="5">
    <source>
        <dbReference type="ARBA" id="ARBA00022777"/>
    </source>
</evidence>
<evidence type="ECO:0000313" key="11">
    <source>
        <dbReference type="EMBL" id="TNC70902.1"/>
    </source>
</evidence>
<dbReference type="InterPro" id="IPR013656">
    <property type="entry name" value="PAS_4"/>
</dbReference>
<feature type="domain" description="PAC" evidence="10">
    <location>
        <begin position="611"/>
        <end position="663"/>
    </location>
</feature>
<evidence type="ECO:0000313" key="12">
    <source>
        <dbReference type="Proteomes" id="UP000305709"/>
    </source>
</evidence>
<comment type="catalytic activity">
    <reaction evidence="1">
        <text>ATP + protein L-histidine = ADP + protein N-phospho-L-histidine.</text>
        <dbReference type="EC" id="2.7.13.3"/>
    </reaction>
</comment>
<feature type="domain" description="PAS" evidence="9">
    <location>
        <begin position="696"/>
        <end position="745"/>
    </location>
</feature>
<evidence type="ECO:0000259" key="9">
    <source>
        <dbReference type="PROSITE" id="PS50112"/>
    </source>
</evidence>
<dbReference type="Pfam" id="PF00512">
    <property type="entry name" value="HisKA"/>
    <property type="match status" value="1"/>
</dbReference>
<feature type="domain" description="PAS" evidence="9">
    <location>
        <begin position="158"/>
        <end position="214"/>
    </location>
</feature>
<dbReference type="InterPro" id="IPR052162">
    <property type="entry name" value="Sensor_kinase/Photoreceptor"/>
</dbReference>
<dbReference type="InterPro" id="IPR013655">
    <property type="entry name" value="PAS_fold_3"/>
</dbReference>
<keyword evidence="12" id="KW-1185">Reference proteome</keyword>
<dbReference type="Gene3D" id="1.10.287.130">
    <property type="match status" value="1"/>
</dbReference>
<dbReference type="Pfam" id="PF02518">
    <property type="entry name" value="HATPase_c"/>
    <property type="match status" value="1"/>
</dbReference>
<evidence type="ECO:0000259" key="10">
    <source>
        <dbReference type="PROSITE" id="PS50113"/>
    </source>
</evidence>
<sequence length="1299" mass="142221">MRPDVLALPGLAELADIGSLTRVLLDRMTEGVSLAREDGTILYTNPAQDALFGYASGELLGRHVSVLNAYPAEENARIVAEVMAELRRTGAWQGDWRNRRKDGSEFLTRSRISGVEIGGERHWLSVQEDITEREASARALREERARLQVATAAGGIGIWDWDIRARRLTVSPQVRAIYGLSDDEEDSPESLMARIHPDDLDRIRNMAGAAMIGRQRSRQVYEHRLLWPDGTLRWVQGSGEVLFEEGPEGRAPVRYLGTVQDITARRALEDAERDAAQRLRLAIEAGRMVVWDLDIATDRVAPSPALSRVLGFPEDEPLDLGAVRARYHPGEEQRLQAESRAAMQRGETSFESAFLYRHPDGSDRRLRLRCEIAPGPDGAPARAIGVLSDETESWRTEEALRASEEHLRHTVELNPQVPWTCDPQGNITSYSRRWLDLTGQAPDEPLGDGWSRVVHPDDLPATLEIFTASLRSGTPVDVEYRIRIAASGAFHWMRARAYPLRNDAGAILRWYGVVEDVHDRKLAELQLRESEALLAGVIRHAPVGIILAEAPSGRAILGNDQVDLIFRRPFRASASVSDYDDYEGYDPATGLRLAPRDWPLARAILAGETVLGQEIEIARGDGTRGVISVSASPIRDAAGRVVAGSVSFEDITERKANDEALRHLNNTLEAEVAQRTAERDRIWSISRDLMCVTAMDGTLLSVNPAWERLLGWSPDWLRGRKPGEIRHPDDAAGAMAELRTLALGESTLGYEARYRHRDGGWRWISWTIEPEGDRLYCIGRDITAEKETRAALEAAEAARREADALYRAYFESSAEALFVIRVGSDGGFAVEQVNATHAAQVGYDAADIHGRRIEELIPPEIAARVTDTYRQVVETGHMLQFRDSYEMPGGVQHWDTSLVPIRDPEGRVVRIFGSGRNVTAQVQAEDALRQAQKMEAVGQLTGGIAHDFNNLLGALVGSLDLIRRRPDDADRVRRFAEAGIQAAERGAKLTGQLLAFSRSQRLETRPVAVASLVRGLRDLLGRTLGPMIRLSLDLACEDAVLSDQTQLEMALLNLAINARDAMPDGGELGLSTALRVLDHDPELAPGDYVELAVADGGTGMPPEVAARALDPFFTTKGVGKGTGLGLSQVYGIARQAGGTVRLETAPGQGTTVRVLLPRTDLAPETAASTGRDEDAPGPARARVLLIDDDPDVRRMIAASLDALGYRVEEAEDGPQGLVRLEQAAPDLLLVDFAMPGLNGAEVAAAAWVHRPGLPVVFVSGYSDTARIEAVAGPRALVLRKPFRVDELQAILVQALGGAS</sequence>
<dbReference type="PRINTS" id="PR00344">
    <property type="entry name" value="BCTRLSENSOR"/>
</dbReference>
<feature type="domain" description="Histidine kinase" evidence="7">
    <location>
        <begin position="943"/>
        <end position="1160"/>
    </location>
</feature>
<feature type="modified residue" description="4-aspartylphosphate" evidence="6">
    <location>
        <position position="1231"/>
    </location>
</feature>
<keyword evidence="5" id="KW-0418">Kinase</keyword>
<dbReference type="InterPro" id="IPR003594">
    <property type="entry name" value="HATPase_dom"/>
</dbReference>
<dbReference type="SMART" id="SM00448">
    <property type="entry name" value="REC"/>
    <property type="match status" value="1"/>
</dbReference>
<feature type="domain" description="PAS" evidence="9">
    <location>
        <begin position="802"/>
        <end position="876"/>
    </location>
</feature>
<dbReference type="InterPro" id="IPR001789">
    <property type="entry name" value="Sig_transdc_resp-reg_receiver"/>
</dbReference>
<evidence type="ECO:0000256" key="2">
    <source>
        <dbReference type="ARBA" id="ARBA00012438"/>
    </source>
</evidence>
<dbReference type="SUPFAM" id="SSF47384">
    <property type="entry name" value="Homodimeric domain of signal transducing histidine kinase"/>
    <property type="match status" value="1"/>
</dbReference>
<dbReference type="Pfam" id="PF00072">
    <property type="entry name" value="Response_reg"/>
    <property type="match status" value="1"/>
</dbReference>
<evidence type="ECO:0000256" key="3">
    <source>
        <dbReference type="ARBA" id="ARBA00022553"/>
    </source>
</evidence>
<feature type="domain" description="PAS" evidence="9">
    <location>
        <begin position="403"/>
        <end position="473"/>
    </location>
</feature>
<accession>A0A5C4N8S3</accession>
<dbReference type="SMART" id="SM00086">
    <property type="entry name" value="PAC"/>
    <property type="match status" value="7"/>
</dbReference>
<evidence type="ECO:0000259" key="7">
    <source>
        <dbReference type="PROSITE" id="PS50109"/>
    </source>
</evidence>
<dbReference type="OrthoDB" id="9796100at2"/>
<evidence type="ECO:0000259" key="8">
    <source>
        <dbReference type="PROSITE" id="PS50110"/>
    </source>
</evidence>
<dbReference type="PROSITE" id="PS50110">
    <property type="entry name" value="RESPONSE_REGULATORY"/>
    <property type="match status" value="1"/>
</dbReference>
<dbReference type="InterPro" id="IPR000700">
    <property type="entry name" value="PAS-assoc_C"/>
</dbReference>
<dbReference type="FunFam" id="3.30.450.20:FF:000099">
    <property type="entry name" value="Sensory box sensor histidine kinase"/>
    <property type="match status" value="1"/>
</dbReference>
<dbReference type="SMART" id="SM00091">
    <property type="entry name" value="PAS"/>
    <property type="match status" value="6"/>
</dbReference>
<dbReference type="Gene3D" id="3.30.450.20">
    <property type="entry name" value="PAS domain"/>
    <property type="match status" value="7"/>
</dbReference>
<dbReference type="InterPro" id="IPR005467">
    <property type="entry name" value="His_kinase_dom"/>
</dbReference>
<proteinExistence type="predicted"/>
<dbReference type="Gene3D" id="2.10.70.100">
    <property type="match status" value="1"/>
</dbReference>
<protein>
    <recommendedName>
        <fullName evidence="2">histidine kinase</fullName>
        <ecNumber evidence="2">2.7.13.3</ecNumber>
    </recommendedName>
</protein>
<dbReference type="InterPro" id="IPR004358">
    <property type="entry name" value="Sig_transdc_His_kin-like_C"/>
</dbReference>
<feature type="domain" description="PAC" evidence="10">
    <location>
        <begin position="877"/>
        <end position="930"/>
    </location>
</feature>
<evidence type="ECO:0000256" key="4">
    <source>
        <dbReference type="ARBA" id="ARBA00022679"/>
    </source>
</evidence>
<dbReference type="CDD" id="cd00082">
    <property type="entry name" value="HisKA"/>
    <property type="match status" value="1"/>
</dbReference>
<feature type="domain" description="PAC" evidence="10">
    <location>
        <begin position="219"/>
        <end position="274"/>
    </location>
</feature>
<keyword evidence="4" id="KW-0808">Transferase</keyword>
<dbReference type="SMART" id="SM00387">
    <property type="entry name" value="HATPase_c"/>
    <property type="match status" value="1"/>
</dbReference>
<comment type="caution">
    <text evidence="11">The sequence shown here is derived from an EMBL/GenBank/DDBJ whole genome shotgun (WGS) entry which is preliminary data.</text>
</comment>
<dbReference type="Pfam" id="PF13426">
    <property type="entry name" value="PAS_9"/>
    <property type="match status" value="1"/>
</dbReference>
<dbReference type="SUPFAM" id="SSF52172">
    <property type="entry name" value="CheY-like"/>
    <property type="match status" value="1"/>
</dbReference>
<dbReference type="PROSITE" id="PS50109">
    <property type="entry name" value="HIS_KIN"/>
    <property type="match status" value="1"/>
</dbReference>
<feature type="domain" description="Response regulatory" evidence="8">
    <location>
        <begin position="1182"/>
        <end position="1295"/>
    </location>
</feature>
<dbReference type="NCBIfam" id="TIGR00229">
    <property type="entry name" value="sensory_box"/>
    <property type="match status" value="5"/>
</dbReference>
<dbReference type="PANTHER" id="PTHR43304:SF1">
    <property type="entry name" value="PAC DOMAIN-CONTAINING PROTEIN"/>
    <property type="match status" value="1"/>
</dbReference>
<dbReference type="PANTHER" id="PTHR43304">
    <property type="entry name" value="PHYTOCHROME-LIKE PROTEIN CPH1"/>
    <property type="match status" value="1"/>
</dbReference>
<dbReference type="InterPro" id="IPR035965">
    <property type="entry name" value="PAS-like_dom_sf"/>
</dbReference>
<keyword evidence="3 6" id="KW-0597">Phosphoprotein</keyword>
<dbReference type="GO" id="GO:0000155">
    <property type="term" value="F:phosphorelay sensor kinase activity"/>
    <property type="evidence" value="ECO:0007669"/>
    <property type="project" value="InterPro"/>
</dbReference>
<dbReference type="Pfam" id="PF08447">
    <property type="entry name" value="PAS_3"/>
    <property type="match status" value="4"/>
</dbReference>
<dbReference type="PROSITE" id="PS50112">
    <property type="entry name" value="PAS"/>
    <property type="match status" value="6"/>
</dbReference>
<dbReference type="SMART" id="SM00388">
    <property type="entry name" value="HisKA"/>
    <property type="match status" value="1"/>
</dbReference>
<dbReference type="RefSeq" id="WP_139082109.1">
    <property type="nucleotide sequence ID" value="NZ_VDFV01000017.1"/>
</dbReference>
<name>A0A5C4N8S3_9RHOB</name>
<gene>
    <name evidence="11" type="ORF">FHG71_12950</name>
</gene>
<dbReference type="SUPFAM" id="SSF55785">
    <property type="entry name" value="PYP-like sensor domain (PAS domain)"/>
    <property type="match status" value="7"/>
</dbReference>
<evidence type="ECO:0000256" key="1">
    <source>
        <dbReference type="ARBA" id="ARBA00000085"/>
    </source>
</evidence>
<dbReference type="Pfam" id="PF08448">
    <property type="entry name" value="PAS_4"/>
    <property type="match status" value="2"/>
</dbReference>
<dbReference type="EC" id="2.7.13.3" evidence="2"/>
<feature type="domain" description="PAC" evidence="10">
    <location>
        <begin position="476"/>
        <end position="529"/>
    </location>
</feature>
<dbReference type="CDD" id="cd00130">
    <property type="entry name" value="PAS"/>
    <property type="match status" value="5"/>
</dbReference>
<dbReference type="InterPro" id="IPR036097">
    <property type="entry name" value="HisK_dim/P_sf"/>
</dbReference>
<dbReference type="InterPro" id="IPR001610">
    <property type="entry name" value="PAC"/>
</dbReference>